<gene>
    <name evidence="3" type="ORF">LTR09_001272</name>
</gene>
<dbReference type="Proteomes" id="UP001271007">
    <property type="component" value="Unassembled WGS sequence"/>
</dbReference>
<dbReference type="AlphaFoldDB" id="A0AAJ0GIH7"/>
<evidence type="ECO:0000256" key="2">
    <source>
        <dbReference type="SAM" id="SignalP"/>
    </source>
</evidence>
<accession>A0AAJ0GIH7</accession>
<name>A0AAJ0GIH7_9PEZI</name>
<dbReference type="EMBL" id="JAWDJX010000002">
    <property type="protein sequence ID" value="KAK3058194.1"/>
    <property type="molecule type" value="Genomic_DNA"/>
</dbReference>
<keyword evidence="2" id="KW-0732">Signal</keyword>
<comment type="caution">
    <text evidence="3">The sequence shown here is derived from an EMBL/GenBank/DDBJ whole genome shotgun (WGS) entry which is preliminary data.</text>
</comment>
<feature type="compositionally biased region" description="Low complexity" evidence="1">
    <location>
        <begin position="95"/>
        <end position="112"/>
    </location>
</feature>
<sequence>MQLLKYLQAASVLSALPMAVLAAPTPPKIHVPSGPDRMELIPPPDTMSSDAIANLERAIQETHLVASPTVSMPPSPAGTIIIESGATVINNYNNADPDTTPTSTTSPTPTHTLTPEEAAAAALKESNGLTDDPALVDAMKNIPHFRSIADSPPQCLDGHRVPVLEDYQWKECDEYVKHFSNMEAAAWITKVSLPGCGPDWELGRGLELEDKCIPLVESLSNKARNMWVLGMTPSPCFIANDVQHKKMGHRYESPEMKGWCEGYMQEIDSFSRLGLGSIEDPDVIDDLAHGTINGIPAVPSQQGN</sequence>
<feature type="region of interest" description="Disordered" evidence="1">
    <location>
        <begin position="93"/>
        <end position="112"/>
    </location>
</feature>
<feature type="chain" id="PRO_5042486257" evidence="2">
    <location>
        <begin position="23"/>
        <end position="304"/>
    </location>
</feature>
<reference evidence="3" key="1">
    <citation type="submission" date="2023-04" db="EMBL/GenBank/DDBJ databases">
        <title>Black Yeasts Isolated from many extreme environments.</title>
        <authorList>
            <person name="Coleine C."/>
            <person name="Stajich J.E."/>
            <person name="Selbmann L."/>
        </authorList>
    </citation>
    <scope>NUCLEOTIDE SEQUENCE</scope>
    <source>
        <strain evidence="3">CCFEE 5312</strain>
    </source>
</reference>
<evidence type="ECO:0000313" key="3">
    <source>
        <dbReference type="EMBL" id="KAK3058194.1"/>
    </source>
</evidence>
<proteinExistence type="predicted"/>
<feature type="signal peptide" evidence="2">
    <location>
        <begin position="1"/>
        <end position="22"/>
    </location>
</feature>
<evidence type="ECO:0000313" key="4">
    <source>
        <dbReference type="Proteomes" id="UP001271007"/>
    </source>
</evidence>
<keyword evidence="4" id="KW-1185">Reference proteome</keyword>
<evidence type="ECO:0000256" key="1">
    <source>
        <dbReference type="SAM" id="MobiDB-lite"/>
    </source>
</evidence>
<organism evidence="3 4">
    <name type="scientific">Extremus antarcticus</name>
    <dbReference type="NCBI Taxonomy" id="702011"/>
    <lineage>
        <taxon>Eukaryota</taxon>
        <taxon>Fungi</taxon>
        <taxon>Dikarya</taxon>
        <taxon>Ascomycota</taxon>
        <taxon>Pezizomycotina</taxon>
        <taxon>Dothideomycetes</taxon>
        <taxon>Dothideomycetidae</taxon>
        <taxon>Mycosphaerellales</taxon>
        <taxon>Extremaceae</taxon>
        <taxon>Extremus</taxon>
    </lineage>
</organism>
<protein>
    <submittedName>
        <fullName evidence="3">Uncharacterized protein</fullName>
    </submittedName>
</protein>